<dbReference type="OMA" id="NAYSMLR"/>
<dbReference type="CDD" id="cd00200">
    <property type="entry name" value="WD40"/>
    <property type="match status" value="1"/>
</dbReference>
<name>A0A1Y2FBM9_PROLT</name>
<evidence type="ECO:0000256" key="1">
    <source>
        <dbReference type="ARBA" id="ARBA00006917"/>
    </source>
</evidence>
<dbReference type="GO" id="GO:0043130">
    <property type="term" value="F:ubiquitin binding"/>
    <property type="evidence" value="ECO:0007669"/>
    <property type="project" value="TreeGrafter"/>
</dbReference>
<evidence type="ECO:0000256" key="2">
    <source>
        <dbReference type="ARBA" id="ARBA00022574"/>
    </source>
</evidence>
<evidence type="ECO:0000256" key="5">
    <source>
        <dbReference type="SAM" id="MobiDB-lite"/>
    </source>
</evidence>
<feature type="repeat" description="WD" evidence="4">
    <location>
        <begin position="223"/>
        <end position="262"/>
    </location>
</feature>
<dbReference type="RefSeq" id="XP_040724695.1">
    <property type="nucleotide sequence ID" value="XM_040872022.1"/>
</dbReference>
<dbReference type="PROSITE" id="PS50082">
    <property type="entry name" value="WD_REPEATS_2"/>
    <property type="match status" value="3"/>
</dbReference>
<feature type="repeat" description="WD" evidence="4">
    <location>
        <begin position="263"/>
        <end position="304"/>
    </location>
</feature>
<dbReference type="Gene3D" id="2.130.10.10">
    <property type="entry name" value="YVTN repeat-like/Quinoprotein amine dehydrogenase"/>
    <property type="match status" value="2"/>
</dbReference>
<dbReference type="PROSITE" id="PS50294">
    <property type="entry name" value="WD_REPEATS_REGION"/>
    <property type="match status" value="2"/>
</dbReference>
<reference evidence="6 7" key="1">
    <citation type="submission" date="2016-07" db="EMBL/GenBank/DDBJ databases">
        <title>Pervasive Adenine N6-methylation of Active Genes in Fungi.</title>
        <authorList>
            <consortium name="DOE Joint Genome Institute"/>
            <person name="Mondo S.J."/>
            <person name="Dannebaum R.O."/>
            <person name="Kuo R.C."/>
            <person name="Labutti K."/>
            <person name="Haridas S."/>
            <person name="Kuo A."/>
            <person name="Salamov A."/>
            <person name="Ahrendt S.R."/>
            <person name="Lipzen A."/>
            <person name="Sullivan W."/>
            <person name="Andreopoulos W.B."/>
            <person name="Clum A."/>
            <person name="Lindquist E."/>
            <person name="Daum C."/>
            <person name="Ramamoorthy G.K."/>
            <person name="Gryganskyi A."/>
            <person name="Culley D."/>
            <person name="Magnuson J.K."/>
            <person name="James T.Y."/>
            <person name="O'Malley M.A."/>
            <person name="Stajich J.E."/>
            <person name="Spatafora J.W."/>
            <person name="Visel A."/>
            <person name="Grigoriev I.V."/>
        </authorList>
    </citation>
    <scope>NUCLEOTIDE SEQUENCE [LARGE SCALE GENOMIC DNA]</scope>
    <source>
        <strain evidence="6 7">12-1054</strain>
    </source>
</reference>
<dbReference type="SMART" id="SM00320">
    <property type="entry name" value="WD40"/>
    <property type="match status" value="7"/>
</dbReference>
<dbReference type="Pfam" id="PF11816">
    <property type="entry name" value="DUF3337"/>
    <property type="match status" value="1"/>
</dbReference>
<feature type="region of interest" description="Disordered" evidence="5">
    <location>
        <begin position="604"/>
        <end position="704"/>
    </location>
</feature>
<dbReference type="InterPro" id="IPR021772">
    <property type="entry name" value="WDR48/Bun107"/>
</dbReference>
<dbReference type="PANTHER" id="PTHR19862:SF14">
    <property type="entry name" value="WD REPEAT-CONTAINING PROTEIN 48"/>
    <property type="match status" value="1"/>
</dbReference>
<comment type="similarity">
    <text evidence="1">Belongs to the WD repeat WDR48 family.</text>
</comment>
<dbReference type="PROSITE" id="PS00678">
    <property type="entry name" value="WD_REPEATS_1"/>
    <property type="match status" value="1"/>
</dbReference>
<dbReference type="AlphaFoldDB" id="A0A1Y2FBM9"/>
<dbReference type="Pfam" id="PF00400">
    <property type="entry name" value="WD40"/>
    <property type="match status" value="4"/>
</dbReference>
<organism evidence="6 7">
    <name type="scientific">Protomyces lactucae-debilis</name>
    <dbReference type="NCBI Taxonomy" id="2754530"/>
    <lineage>
        <taxon>Eukaryota</taxon>
        <taxon>Fungi</taxon>
        <taxon>Dikarya</taxon>
        <taxon>Ascomycota</taxon>
        <taxon>Taphrinomycotina</taxon>
        <taxon>Taphrinomycetes</taxon>
        <taxon>Taphrinales</taxon>
        <taxon>Protomycetaceae</taxon>
        <taxon>Protomyces</taxon>
    </lineage>
</organism>
<dbReference type="InterPro" id="IPR020472">
    <property type="entry name" value="WD40_PAC1"/>
</dbReference>
<dbReference type="PANTHER" id="PTHR19862">
    <property type="entry name" value="WD REPEAT-CONTAINING PROTEIN 48"/>
    <property type="match status" value="1"/>
</dbReference>
<dbReference type="InterPro" id="IPR015943">
    <property type="entry name" value="WD40/YVTN_repeat-like_dom_sf"/>
</dbReference>
<proteinExistence type="inferred from homology"/>
<dbReference type="GO" id="GO:0000724">
    <property type="term" value="P:double-strand break repair via homologous recombination"/>
    <property type="evidence" value="ECO:0007669"/>
    <property type="project" value="TreeGrafter"/>
</dbReference>
<keyword evidence="2 4" id="KW-0853">WD repeat</keyword>
<sequence>MTPGDDSANHNEQLQHHPHFPGTCIRVLLTGNKGPRAALTPASFAQMSRLLVRYTIPLTESEAAGHRLGVNALAVDPTGSGTLYSAGRDGVIAAWDLSMSTSRCANKFNDSEFEYQVDQIHGPSRMKTSIQADTNWINQMSISADYQTVYTCSSDTLVKAWRPNSAQQDKAVTLGSHGDYVKCLTVPKFTTDWIATGGLDRDIVLWDTAGTGERMRINEHSVDGGMKQSVYALAAGPNMLCSGGIEKVIRLWDTRSAQRITKFVGHTDNVRAILCSDDGKTFVSASSDSTIKIWDSTAGRCLHTMTFHSDPIWALHSEHPDLAVFYAGDRSGIVSKTDLRHVGGDKTESIALLKESSSINSLALLGDHLFTATASSSINRWRDTETMPTDPFDDPENLQASLSRMETQNSSISRSKLSVNGATRRVSTFSAASVVSLGLDSERRASVESLEPKREAPEATIQGQAGLIAHVMLSDRIHVLTRDTAGVVSLWNIAQCQKVKDYGKVDIEHVEDTLQSPLAIPSWCSVNTRVGALTVEMDPRNLLDAETYFDTVLDKKALDFDTRNRRFNLGKWMLNGLFKGLIDAELLRDSVECSRLRKRRPSKLDLGDLTMNGGGLETPRPSAGGTRSAMMQTPGSSVGLATPMPTYNAKPGHTRQSSQEPTTPVAGDYFADSHGKDKNEKDGSEPTTPGGMKTPGGGSFMKGMKWMRGNKTAKSPAADKVTPKDAVTPAAVLKSAPADLPPTNFKEVVERQRKHFVEEEKDGGSRKTWIVPLDPMPPLIVPKQVELGIADFKPGEGEAKDIYRGSVGGLTSELSKVSSILPAWLAQVLLLNEMPPAMHNLEQAKLYFCFAPLPGSKLGDPFNQPDNVMRLGAARSLRVRKALTYISQRLESSVVEQEGKGGNEEDWLEIRVNGTAVDPDWTLLMVRRHLWKQGGDMRLEYQLKSEAATS</sequence>
<feature type="repeat" description="WD" evidence="4">
    <location>
        <begin position="63"/>
        <end position="98"/>
    </location>
</feature>
<gene>
    <name evidence="6" type="ORF">BCR37DRAFT_40371</name>
</gene>
<protein>
    <submittedName>
        <fullName evidence="6">WD40-repeat-containing domain protein</fullName>
    </submittedName>
</protein>
<dbReference type="SUPFAM" id="SSF50978">
    <property type="entry name" value="WD40 repeat-like"/>
    <property type="match status" value="1"/>
</dbReference>
<comment type="caution">
    <text evidence="6">The sequence shown here is derived from an EMBL/GenBank/DDBJ whole genome shotgun (WGS) entry which is preliminary data.</text>
</comment>
<dbReference type="PRINTS" id="PR00320">
    <property type="entry name" value="GPROTEINBRPT"/>
</dbReference>
<accession>A0A1Y2FBM9</accession>
<keyword evidence="7" id="KW-1185">Reference proteome</keyword>
<keyword evidence="3" id="KW-0677">Repeat</keyword>
<evidence type="ECO:0000256" key="4">
    <source>
        <dbReference type="PROSITE-ProRule" id="PRU00221"/>
    </source>
</evidence>
<dbReference type="STRING" id="56484.A0A1Y2FBM9"/>
<dbReference type="InterPro" id="IPR001680">
    <property type="entry name" value="WD40_rpt"/>
</dbReference>
<evidence type="ECO:0000313" key="6">
    <source>
        <dbReference type="EMBL" id="ORY81319.1"/>
    </source>
</evidence>
<dbReference type="OrthoDB" id="2421129at2759"/>
<dbReference type="Proteomes" id="UP000193685">
    <property type="component" value="Unassembled WGS sequence"/>
</dbReference>
<feature type="compositionally biased region" description="Basic and acidic residues" evidence="5">
    <location>
        <begin position="671"/>
        <end position="684"/>
    </location>
</feature>
<evidence type="ECO:0000313" key="7">
    <source>
        <dbReference type="Proteomes" id="UP000193685"/>
    </source>
</evidence>
<dbReference type="InterPro" id="IPR036322">
    <property type="entry name" value="WD40_repeat_dom_sf"/>
</dbReference>
<dbReference type="EMBL" id="MCFI01000011">
    <property type="protein sequence ID" value="ORY81319.1"/>
    <property type="molecule type" value="Genomic_DNA"/>
</dbReference>
<evidence type="ECO:0000256" key="3">
    <source>
        <dbReference type="ARBA" id="ARBA00022737"/>
    </source>
</evidence>
<dbReference type="GeneID" id="63788621"/>
<dbReference type="InterPro" id="IPR019775">
    <property type="entry name" value="WD40_repeat_CS"/>
</dbReference>
<dbReference type="InterPro" id="IPR051246">
    <property type="entry name" value="WDR48"/>
</dbReference>